<dbReference type="InterPro" id="IPR005639">
    <property type="entry name" value="Pest_crys_dom_I"/>
</dbReference>
<dbReference type="RefSeq" id="WP_098641046.1">
    <property type="nucleotide sequence ID" value="NZ_NVCO01000094.1"/>
</dbReference>
<dbReference type="InterPro" id="IPR038979">
    <property type="entry name" value="Pest_crys"/>
</dbReference>
<dbReference type="GO" id="GO:0030435">
    <property type="term" value="P:sporulation resulting in formation of a cellular spore"/>
    <property type="evidence" value="ECO:0007669"/>
    <property type="project" value="UniProtKB-KW"/>
</dbReference>
<keyword evidence="4" id="KW-0843">Virulence</keyword>
<dbReference type="Pfam" id="PF03945">
    <property type="entry name" value="Endotoxin_N"/>
    <property type="match status" value="1"/>
</dbReference>
<dbReference type="SUPFAM" id="SSF56849">
    <property type="entry name" value="delta-Endotoxin (insectocide), N-terminal domain"/>
    <property type="match status" value="1"/>
</dbReference>
<comment type="caution">
    <text evidence="8">The sequence shown here is derived from an EMBL/GenBank/DDBJ whole genome shotgun (WGS) entry which is preliminary data.</text>
</comment>
<dbReference type="AlphaFoldDB" id="A0A9X7AIX7"/>
<comment type="similarity">
    <text evidence="1">Belongs to the delta endotoxin family.</text>
</comment>
<sequence length="952" mass="107676">MQKKMNDNVEQCVGQWNARNVLQSRITDFDVYNAIIERDYQFLLKEFESKPDFDEAGYILTKNILSGVIGVTGAVVGVLASGGTALFAGVALSLVSLAAGTYFDFSGPSATASAVWENIKEYTENYVENKINEDTYKNLKQELNGCARVIKLYLNYIDTKQYNGSIAEEYCRNALVYLEGRTEMFKHDTYKVLLLPLYAQFMRLHLLLYRDLVLFGEFWGGSLEVRDKDKKKLKELIKEYTEYAHTTYLEGLKKKQSVENPTWKSKCCGVDQNTVLQQQVLPLTKQWNTINRYKQGMQLSVLDIVAQFPTIDPVDYRIGTNLKQSREVYSSIIGAIIKPKDNIGTTTTPTIVNSAKEIDKILAATNKYEGELIDVRIEEGDIKQWKLSGEPYNLKAISKIQSYVDKMTDIAMMKEYNTKLPVSNVTKAWFPSSHMMPLDIVGACCEQANGLVDYFYGGSSLDAIPSDKIKCNIIPKNHKLSSVHLFGKFNTEREVSVAPSESMVSTGLICGFRQRELDPRHIVLPNLIIQIPAEMNRNEGIKGFRSSPEDITAQNTMYAITGGSYLEYDIFGFENVTYDCKIRLYLSYKGNAGSSISIQVDGEDKGRIMLQPTEQNPNAIKGSNGSYILTEEIDLTFEKERNIIKLVYNSNGKNSVCIDRVEIVPVKTKTMIGDKKGQIIFTTHSDGTLEAAVMKKGQISNSSSVWRVFVGGQDTGFSFKGDYEADYIKTIFNQEFFEKTDKYKIPGITLNVIEFTQNIISMGIIPIDKDKKKMLELVKVDAQKNTQIIMRKMEGADLTQKIEKNYNIFAGGKLVYQCKKGTKFKTVMDAFNALNIRAFNARIREENEEMNPTEIADDIINNLFQSLPSPGEGTVKPNVSSYDTRVAKNALRWCKRTNKKLPVWGTMNLNDAEFLAFNKESQMKDACYTNEDQLDDMIIRKRSKNCKLEGEI</sequence>
<dbReference type="GO" id="GO:0090729">
    <property type="term" value="F:toxin activity"/>
    <property type="evidence" value="ECO:0007669"/>
    <property type="project" value="UniProtKB-KW"/>
</dbReference>
<dbReference type="GO" id="GO:0001907">
    <property type="term" value="P:symbiont-mediated killing of host cell"/>
    <property type="evidence" value="ECO:0007669"/>
    <property type="project" value="InterPro"/>
</dbReference>
<dbReference type="Proteomes" id="UP000226106">
    <property type="component" value="Unassembled WGS sequence"/>
</dbReference>
<name>A0A9X7AIX7_BACTU</name>
<evidence type="ECO:0000313" key="8">
    <source>
        <dbReference type="EMBL" id="PFT38508.1"/>
    </source>
</evidence>
<organism evidence="8 9">
    <name type="scientific">Bacillus thuringiensis</name>
    <dbReference type="NCBI Taxonomy" id="1428"/>
    <lineage>
        <taxon>Bacteria</taxon>
        <taxon>Bacillati</taxon>
        <taxon>Bacillota</taxon>
        <taxon>Bacilli</taxon>
        <taxon>Bacillales</taxon>
        <taxon>Bacillaceae</taxon>
        <taxon>Bacillus</taxon>
        <taxon>Bacillus cereus group</taxon>
    </lineage>
</organism>
<keyword evidence="3" id="KW-0749">Sporulation</keyword>
<evidence type="ECO:0000256" key="4">
    <source>
        <dbReference type="ARBA" id="ARBA00023026"/>
    </source>
</evidence>
<gene>
    <name evidence="8" type="ORF">COK72_25825</name>
</gene>
<evidence type="ECO:0000256" key="3">
    <source>
        <dbReference type="ARBA" id="ARBA00022969"/>
    </source>
</evidence>
<dbReference type="InterPro" id="IPR008979">
    <property type="entry name" value="Galactose-bd-like_sf"/>
</dbReference>
<dbReference type="InterPro" id="IPR005638">
    <property type="entry name" value="Pest_crys_dom-III"/>
</dbReference>
<accession>A0A9X7AIX7</accession>
<keyword evidence="2" id="KW-0800">Toxin</keyword>
<protein>
    <recommendedName>
        <fullName evidence="5">Crystaline entomocidal protoxin</fullName>
    </recommendedName>
</protein>
<dbReference type="Pfam" id="PF03944">
    <property type="entry name" value="Endotoxin_C"/>
    <property type="match status" value="1"/>
</dbReference>
<evidence type="ECO:0000256" key="5">
    <source>
        <dbReference type="ARBA" id="ARBA00029653"/>
    </source>
</evidence>
<evidence type="ECO:0000313" key="9">
    <source>
        <dbReference type="Proteomes" id="UP000226106"/>
    </source>
</evidence>
<dbReference type="Gene3D" id="2.60.120.260">
    <property type="entry name" value="Galactose-binding domain-like"/>
    <property type="match status" value="1"/>
</dbReference>
<evidence type="ECO:0000256" key="1">
    <source>
        <dbReference type="ARBA" id="ARBA00007819"/>
    </source>
</evidence>
<dbReference type="PANTHER" id="PTHR37003:SF2">
    <property type="entry name" value="PESTICIDAL CRYSTAL PROTEIN N-TERMINAL DOMAIN-CONTAINING PROTEIN"/>
    <property type="match status" value="1"/>
</dbReference>
<proteinExistence type="inferred from homology"/>
<dbReference type="EMBL" id="NVCO01000094">
    <property type="protein sequence ID" value="PFT38508.1"/>
    <property type="molecule type" value="Genomic_DNA"/>
</dbReference>
<feature type="domain" description="Pesticidal crystal protein" evidence="7">
    <location>
        <begin position="110"/>
        <end position="312"/>
    </location>
</feature>
<evidence type="ECO:0000256" key="2">
    <source>
        <dbReference type="ARBA" id="ARBA00022656"/>
    </source>
</evidence>
<dbReference type="PANTHER" id="PTHR37003">
    <property type="entry name" value="ENDOTOXIN_N DOMAIN-CONTAINING PROTEIN-RELATED"/>
    <property type="match status" value="1"/>
</dbReference>
<feature type="domain" description="Pesticidal crystal protein" evidence="6">
    <location>
        <begin position="528"/>
        <end position="666"/>
    </location>
</feature>
<evidence type="ECO:0000259" key="6">
    <source>
        <dbReference type="Pfam" id="PF03944"/>
    </source>
</evidence>
<reference evidence="8 9" key="1">
    <citation type="submission" date="2017-09" db="EMBL/GenBank/DDBJ databases">
        <title>Large-scale bioinformatics analysis of Bacillus genomes uncovers conserved roles of natural products in bacterial physiology.</title>
        <authorList>
            <consortium name="Agbiome Team Llc"/>
            <person name="Bleich R.M."/>
            <person name="Grubbs K.J."/>
            <person name="Santa Maria K.C."/>
            <person name="Allen S.E."/>
            <person name="Farag S."/>
            <person name="Shank E.A."/>
            <person name="Bowers A."/>
        </authorList>
    </citation>
    <scope>NUCLEOTIDE SEQUENCE [LARGE SCALE GENOMIC DNA]</scope>
    <source>
        <strain evidence="8 9">AFS065400</strain>
    </source>
</reference>
<dbReference type="Gene3D" id="1.20.190.10">
    <property type="entry name" value="Pesticidal crystal protein, N-terminal domain"/>
    <property type="match status" value="1"/>
</dbReference>
<dbReference type="InterPro" id="IPR036716">
    <property type="entry name" value="Pest_crys_N_sf"/>
</dbReference>
<dbReference type="SUPFAM" id="SSF49785">
    <property type="entry name" value="Galactose-binding domain-like"/>
    <property type="match status" value="1"/>
</dbReference>
<evidence type="ECO:0000259" key="7">
    <source>
        <dbReference type="Pfam" id="PF03945"/>
    </source>
</evidence>